<dbReference type="AlphaFoldDB" id="A0AAV4VWF8"/>
<name>A0AAV4VWF8_CAEEX</name>
<organism evidence="1 2">
    <name type="scientific">Caerostris extrusa</name>
    <name type="common">Bark spider</name>
    <name type="synonym">Caerostris bankana</name>
    <dbReference type="NCBI Taxonomy" id="172846"/>
    <lineage>
        <taxon>Eukaryota</taxon>
        <taxon>Metazoa</taxon>
        <taxon>Ecdysozoa</taxon>
        <taxon>Arthropoda</taxon>
        <taxon>Chelicerata</taxon>
        <taxon>Arachnida</taxon>
        <taxon>Araneae</taxon>
        <taxon>Araneomorphae</taxon>
        <taxon>Entelegynae</taxon>
        <taxon>Araneoidea</taxon>
        <taxon>Araneidae</taxon>
        <taxon>Caerostris</taxon>
    </lineage>
</organism>
<dbReference type="Proteomes" id="UP001054945">
    <property type="component" value="Unassembled WGS sequence"/>
</dbReference>
<reference evidence="1 2" key="1">
    <citation type="submission" date="2021-06" db="EMBL/GenBank/DDBJ databases">
        <title>Caerostris extrusa draft genome.</title>
        <authorList>
            <person name="Kono N."/>
            <person name="Arakawa K."/>
        </authorList>
    </citation>
    <scope>NUCLEOTIDE SEQUENCE [LARGE SCALE GENOMIC DNA]</scope>
</reference>
<comment type="caution">
    <text evidence="1">The sequence shown here is derived from an EMBL/GenBank/DDBJ whole genome shotgun (WGS) entry which is preliminary data.</text>
</comment>
<accession>A0AAV4VWF8</accession>
<sequence length="129" mass="14507">MSDSFFPYPTGECIKETDSPSLMSSKYRGSNECPSSASGMTYVLFDKEPPNVERSSDPRGVRENKKKSIILFGRTCTFSEVERFDDKLKVWRKIKDLGMHPVPTAHARVQESVSVSMCSIPGKSFFNIV</sequence>
<proteinExistence type="predicted"/>
<protein>
    <submittedName>
        <fullName evidence="1">Uncharacterized protein</fullName>
    </submittedName>
</protein>
<gene>
    <name evidence="1" type="ORF">CEXT_569901</name>
</gene>
<evidence type="ECO:0000313" key="2">
    <source>
        <dbReference type="Proteomes" id="UP001054945"/>
    </source>
</evidence>
<evidence type="ECO:0000313" key="1">
    <source>
        <dbReference type="EMBL" id="GIY73803.1"/>
    </source>
</evidence>
<dbReference type="EMBL" id="BPLR01015122">
    <property type="protein sequence ID" value="GIY73803.1"/>
    <property type="molecule type" value="Genomic_DNA"/>
</dbReference>
<keyword evidence="2" id="KW-1185">Reference proteome</keyword>